<evidence type="ECO:0000313" key="4">
    <source>
        <dbReference type="EMBL" id="MXO98400.1"/>
    </source>
</evidence>
<keyword evidence="1" id="KW-0812">Transmembrane</keyword>
<sequence length="65" mass="6722">MIRNCLIALSLATAATVAVSGPAQAQVANTKPPLPVRVPEPGMLALFGAGLVSVALLRRSRKNRS</sequence>
<feature type="transmembrane region" description="Helical" evidence="1">
    <location>
        <begin position="41"/>
        <end position="57"/>
    </location>
</feature>
<dbReference type="OrthoDB" id="5455375at2"/>
<evidence type="ECO:0000256" key="1">
    <source>
        <dbReference type="SAM" id="Phobius"/>
    </source>
</evidence>
<organism evidence="4 5">
    <name type="scientific">Croceibacterium xixiisoli</name>
    <dbReference type="NCBI Taxonomy" id="1476466"/>
    <lineage>
        <taxon>Bacteria</taxon>
        <taxon>Pseudomonadati</taxon>
        <taxon>Pseudomonadota</taxon>
        <taxon>Alphaproteobacteria</taxon>
        <taxon>Sphingomonadales</taxon>
        <taxon>Erythrobacteraceae</taxon>
        <taxon>Croceibacterium</taxon>
    </lineage>
</organism>
<name>A0A6I4TT71_9SPHN</name>
<dbReference type="RefSeq" id="WP_161390048.1">
    <property type="nucleotide sequence ID" value="NZ_JBHSCP010000001.1"/>
</dbReference>
<dbReference type="InterPro" id="IPR013424">
    <property type="entry name" value="Ice-binding_C"/>
</dbReference>
<keyword evidence="2" id="KW-0732">Signal</keyword>
<keyword evidence="1" id="KW-1133">Transmembrane helix</keyword>
<dbReference type="NCBIfam" id="TIGR02595">
    <property type="entry name" value="PEP_CTERM"/>
    <property type="match status" value="1"/>
</dbReference>
<dbReference type="Pfam" id="PF07589">
    <property type="entry name" value="PEP-CTERM"/>
    <property type="match status" value="1"/>
</dbReference>
<reference evidence="4 5" key="1">
    <citation type="submission" date="2019-12" db="EMBL/GenBank/DDBJ databases">
        <title>Genomic-based taxomic classification of the family Erythrobacteraceae.</title>
        <authorList>
            <person name="Xu L."/>
        </authorList>
    </citation>
    <scope>NUCLEOTIDE SEQUENCE [LARGE SCALE GENOMIC DNA]</scope>
    <source>
        <strain evidence="4 5">S36</strain>
    </source>
</reference>
<dbReference type="EMBL" id="WTYJ01000001">
    <property type="protein sequence ID" value="MXO98400.1"/>
    <property type="molecule type" value="Genomic_DNA"/>
</dbReference>
<dbReference type="AlphaFoldDB" id="A0A6I4TT71"/>
<keyword evidence="5" id="KW-1185">Reference proteome</keyword>
<evidence type="ECO:0000256" key="2">
    <source>
        <dbReference type="SAM" id="SignalP"/>
    </source>
</evidence>
<keyword evidence="1" id="KW-0472">Membrane</keyword>
<feature type="chain" id="PRO_5026080657" evidence="2">
    <location>
        <begin position="26"/>
        <end position="65"/>
    </location>
</feature>
<feature type="signal peptide" evidence="2">
    <location>
        <begin position="1"/>
        <end position="25"/>
    </location>
</feature>
<protein>
    <submittedName>
        <fullName evidence="4">PEP-CTERM sorting domain-containing protein</fullName>
    </submittedName>
</protein>
<gene>
    <name evidence="4" type="ORF">GRI97_05300</name>
</gene>
<dbReference type="Proteomes" id="UP000469430">
    <property type="component" value="Unassembled WGS sequence"/>
</dbReference>
<accession>A0A6I4TT71</accession>
<evidence type="ECO:0000313" key="5">
    <source>
        <dbReference type="Proteomes" id="UP000469430"/>
    </source>
</evidence>
<proteinExistence type="predicted"/>
<evidence type="ECO:0000259" key="3">
    <source>
        <dbReference type="Pfam" id="PF07589"/>
    </source>
</evidence>
<comment type="caution">
    <text evidence="4">The sequence shown here is derived from an EMBL/GenBank/DDBJ whole genome shotgun (WGS) entry which is preliminary data.</text>
</comment>
<feature type="domain" description="Ice-binding protein C-terminal" evidence="3">
    <location>
        <begin position="38"/>
        <end position="59"/>
    </location>
</feature>